<dbReference type="AlphaFoldDB" id="A0A674DCZ1"/>
<dbReference type="GO" id="GO:0007274">
    <property type="term" value="P:neuromuscular synaptic transmission"/>
    <property type="evidence" value="ECO:0007669"/>
    <property type="project" value="TreeGrafter"/>
</dbReference>
<comment type="subcellular location">
    <subcellularLocation>
        <location evidence="1">Cytoplasm</location>
        <location evidence="1">Cytoskeleton</location>
    </subcellularLocation>
    <subcellularLocation>
        <location evidence="8">Presynapse</location>
    </subcellularLocation>
</comment>
<dbReference type="GO" id="GO:0098882">
    <property type="term" value="F:structural constituent of presynaptic active zone"/>
    <property type="evidence" value="ECO:0007669"/>
    <property type="project" value="TreeGrafter"/>
</dbReference>
<dbReference type="GO" id="GO:0048167">
    <property type="term" value="P:regulation of synaptic plasticity"/>
    <property type="evidence" value="ECO:0007669"/>
    <property type="project" value="TreeGrafter"/>
</dbReference>
<evidence type="ECO:0000256" key="1">
    <source>
        <dbReference type="ARBA" id="ARBA00004245"/>
    </source>
</evidence>
<dbReference type="SUPFAM" id="SSF57997">
    <property type="entry name" value="Tropomyosin"/>
    <property type="match status" value="1"/>
</dbReference>
<feature type="compositionally biased region" description="Low complexity" evidence="10">
    <location>
        <begin position="17"/>
        <end position="28"/>
    </location>
</feature>
<evidence type="ECO:0000313" key="11">
    <source>
        <dbReference type="Ensembl" id="ENSSTUP00000093439.1"/>
    </source>
</evidence>
<dbReference type="Pfam" id="PF10174">
    <property type="entry name" value="Cast"/>
    <property type="match status" value="1"/>
</dbReference>
<dbReference type="GO" id="GO:0048788">
    <property type="term" value="C:cytoskeleton of presynaptic active zone"/>
    <property type="evidence" value="ECO:0007669"/>
    <property type="project" value="TreeGrafter"/>
</dbReference>
<accession>A0A674DCZ1</accession>
<evidence type="ECO:0000256" key="8">
    <source>
        <dbReference type="ARBA" id="ARBA00034106"/>
    </source>
</evidence>
<dbReference type="InterPro" id="IPR019323">
    <property type="entry name" value="ELKS/CAST"/>
</dbReference>
<reference evidence="11" key="2">
    <citation type="submission" date="2025-09" db="UniProtKB">
        <authorList>
            <consortium name="Ensembl"/>
        </authorList>
    </citation>
    <scope>IDENTIFICATION</scope>
</reference>
<evidence type="ECO:0000256" key="3">
    <source>
        <dbReference type="ARBA" id="ARBA00022553"/>
    </source>
</evidence>
<dbReference type="PANTHER" id="PTHR18861:SF1">
    <property type="entry name" value="ELKS_RAB6-INTERACTING_CAST FAMILY MEMBER 1"/>
    <property type="match status" value="1"/>
</dbReference>
<feature type="compositionally biased region" description="Basic and acidic residues" evidence="10">
    <location>
        <begin position="757"/>
        <end position="805"/>
    </location>
</feature>
<dbReference type="GO" id="GO:0030424">
    <property type="term" value="C:axon"/>
    <property type="evidence" value="ECO:0007669"/>
    <property type="project" value="UniProtKB-SubCell"/>
</dbReference>
<feature type="region of interest" description="Disordered" evidence="10">
    <location>
        <begin position="261"/>
        <end position="285"/>
    </location>
</feature>
<evidence type="ECO:0000256" key="2">
    <source>
        <dbReference type="ARBA" id="ARBA00022490"/>
    </source>
</evidence>
<keyword evidence="5 9" id="KW-0175">Coiled coil</keyword>
<gene>
    <name evidence="11" type="primary">ERC1</name>
    <name evidence="11" type="synonym">LOC115152093</name>
</gene>
<keyword evidence="12" id="KW-1185">Reference proteome</keyword>
<dbReference type="Gene3D" id="1.10.287.1490">
    <property type="match status" value="1"/>
</dbReference>
<keyword evidence="3" id="KW-0597">Phosphoprotein</keyword>
<feature type="region of interest" description="Disordered" evidence="10">
    <location>
        <begin position="1"/>
        <end position="53"/>
    </location>
</feature>
<reference evidence="11" key="1">
    <citation type="submission" date="2025-08" db="UniProtKB">
        <authorList>
            <consortium name="Ensembl"/>
        </authorList>
    </citation>
    <scope>IDENTIFICATION</scope>
</reference>
<keyword evidence="2" id="KW-0963">Cytoplasm</keyword>
<keyword evidence="6" id="KW-0206">Cytoskeleton</keyword>
<evidence type="ECO:0000256" key="9">
    <source>
        <dbReference type="SAM" id="Coils"/>
    </source>
</evidence>
<sequence>MYGSARSVGRDGGSSQGSGRSPRLPRSPRMGHRRTNSTGGSGGCPGGAGGKTLSMENIQSLNAAYATSGPMYLSDNEVAMSDRVNKSGREMTTMGRQRVTYGSRASAGGGGGVAASTPNIATSAPANAVLPGGMMAGDSLAFGDHHMASTVPHSLRQARDNTILDLQAQLKEVLRENELLCREVEVKESKLSSSMNSIKTFWSPELKKERALRKDEVSKITVWKEQYRVVQDDTQHLHMTVQALQDELRIQRDLNQLLQQDPASQGRELALNSEPTEENYRRLHGDHERQAKELFLLRKTLEEMELRIDTQKQTLGARDESIKKLLEMLQSKGPSAKASEEDQERTRRLADAEMHRHHLESLLDQRDRETTALREELHRRYEGTPESTKTKALQTVIDMKDAKINSLERGLRDMEEEVMMLKSNGLLSCEERQEDMKQMEVYRSHTKFMKNKMDQVKQDMSRKDTELLGLQTKLETLTNQFSDSKQHIEVLKESLTAKEQRAAILQTEVDALRLRLEEKETTLNKKSKQIQEMSEEKGTLNGEIHDLKDMLEVKERKVNVLQKKIENLQEQLRDKEKQMSSLKERVKSLQTDTSNTDTALNTLEESLAEKERIIERLKEQRDRDDREKTEEIDSNKKELKDLKEKVSLLQGDLSDRENNLLDLKEHASSLASSGLKKDSKLKSMEISLDHKKEECLKLENHLKRAQNATLEAKANTELSERITSLEQEVTRHREDSGKAQAEVDRLLEILREMENEKNDKDRKINELEKQTKDQSKKVASLKHKEQVEKSRNARLVDEAKKREDNISESSQQVKDSLRLKTERIEELEEALRESVQITAEREMVLAQEEAARNHQEKQIEELLGAMEKVKQELESMRAKLSSTQQSLCEKETHLTTLRAERRKHLEEVLEMKQEALLAAISEKDANIALLELSSSKKKKTQDEVALLKREKDRLVQQLKQQTQNRMKLMADNYEDDHLKTAPDQTNHKPSPDQVGTHGIWDF</sequence>
<organism evidence="11 12">
    <name type="scientific">Salmo trutta</name>
    <name type="common">Brown trout</name>
    <dbReference type="NCBI Taxonomy" id="8032"/>
    <lineage>
        <taxon>Eukaryota</taxon>
        <taxon>Metazoa</taxon>
        <taxon>Chordata</taxon>
        <taxon>Craniata</taxon>
        <taxon>Vertebrata</taxon>
        <taxon>Euteleostomi</taxon>
        <taxon>Actinopterygii</taxon>
        <taxon>Neopterygii</taxon>
        <taxon>Teleostei</taxon>
        <taxon>Protacanthopterygii</taxon>
        <taxon>Salmoniformes</taxon>
        <taxon>Salmonidae</taxon>
        <taxon>Salmoninae</taxon>
        <taxon>Salmo</taxon>
    </lineage>
</organism>
<proteinExistence type="predicted"/>
<evidence type="ECO:0000256" key="4">
    <source>
        <dbReference type="ARBA" id="ARBA00023018"/>
    </source>
</evidence>
<name>A0A674DCZ1_SALTR</name>
<protein>
    <submittedName>
        <fullName evidence="11">ELKS/RAB6-interacting/CAST family member 1a</fullName>
    </submittedName>
</protein>
<evidence type="ECO:0000256" key="7">
    <source>
        <dbReference type="ARBA" id="ARBA00023273"/>
    </source>
</evidence>
<feature type="compositionally biased region" description="Gly residues" evidence="10">
    <location>
        <begin position="39"/>
        <end position="50"/>
    </location>
</feature>
<evidence type="ECO:0000313" key="12">
    <source>
        <dbReference type="Proteomes" id="UP000472277"/>
    </source>
</evidence>
<dbReference type="PANTHER" id="PTHR18861">
    <property type="entry name" value="ELKS/RAB6-INTERACTING/CAST PROTEIN"/>
    <property type="match status" value="1"/>
</dbReference>
<feature type="coiled-coil region" evidence="9">
    <location>
        <begin position="397"/>
        <end position="424"/>
    </location>
</feature>
<dbReference type="Proteomes" id="UP000472277">
    <property type="component" value="Chromosome 17"/>
</dbReference>
<feature type="compositionally biased region" description="Basic and acidic residues" evidence="10">
    <location>
        <begin position="975"/>
        <end position="990"/>
    </location>
</feature>
<evidence type="ECO:0000256" key="5">
    <source>
        <dbReference type="ARBA" id="ARBA00023054"/>
    </source>
</evidence>
<feature type="coiled-coil region" evidence="9">
    <location>
        <begin position="163"/>
        <end position="190"/>
    </location>
</feature>
<keyword evidence="4" id="KW-0770">Synapse</keyword>
<keyword evidence="7" id="KW-0966">Cell projection</keyword>
<feature type="region of interest" description="Disordered" evidence="10">
    <location>
        <begin position="757"/>
        <end position="815"/>
    </location>
</feature>
<dbReference type="GeneTree" id="ENSGT00650000093320"/>
<dbReference type="Ensembl" id="ENSSTUT00000099830.1">
    <property type="protein sequence ID" value="ENSSTUP00000093439.1"/>
    <property type="gene ID" value="ENSSTUG00000035073.1"/>
</dbReference>
<evidence type="ECO:0000256" key="6">
    <source>
        <dbReference type="ARBA" id="ARBA00023212"/>
    </source>
</evidence>
<evidence type="ECO:0000256" key="10">
    <source>
        <dbReference type="SAM" id="MobiDB-lite"/>
    </source>
</evidence>
<feature type="region of interest" description="Disordered" evidence="10">
    <location>
        <begin position="972"/>
        <end position="1002"/>
    </location>
</feature>